<evidence type="ECO:0000256" key="4">
    <source>
        <dbReference type="ARBA" id="ARBA00022692"/>
    </source>
</evidence>
<dbReference type="Proteomes" id="UP000094313">
    <property type="component" value="Chromosome"/>
</dbReference>
<keyword evidence="3 8" id="KW-1134">Transmembrane beta strand</keyword>
<feature type="chain" id="PRO_5009098861" description="TonB-dependent receptor plug domain-containing protein" evidence="9">
    <location>
        <begin position="22"/>
        <end position="787"/>
    </location>
</feature>
<evidence type="ECO:0000313" key="12">
    <source>
        <dbReference type="Proteomes" id="UP000094313"/>
    </source>
</evidence>
<dbReference type="SUPFAM" id="SSF56935">
    <property type="entry name" value="Porins"/>
    <property type="match status" value="1"/>
</dbReference>
<evidence type="ECO:0000256" key="6">
    <source>
        <dbReference type="ARBA" id="ARBA00023136"/>
    </source>
</evidence>
<evidence type="ECO:0000256" key="9">
    <source>
        <dbReference type="SAM" id="SignalP"/>
    </source>
</evidence>
<evidence type="ECO:0000256" key="2">
    <source>
        <dbReference type="ARBA" id="ARBA00022448"/>
    </source>
</evidence>
<dbReference type="InterPro" id="IPR037066">
    <property type="entry name" value="Plug_dom_sf"/>
</dbReference>
<dbReference type="PROSITE" id="PS52016">
    <property type="entry name" value="TONB_DEPENDENT_REC_3"/>
    <property type="match status" value="1"/>
</dbReference>
<keyword evidence="2 8" id="KW-0813">Transport</keyword>
<dbReference type="InterPro" id="IPR012910">
    <property type="entry name" value="Plug_dom"/>
</dbReference>
<keyword evidence="7 8" id="KW-0998">Cell outer membrane</keyword>
<dbReference type="InterPro" id="IPR039426">
    <property type="entry name" value="TonB-dep_rcpt-like"/>
</dbReference>
<comment type="subcellular location">
    <subcellularLocation>
        <location evidence="1 8">Cell outer membrane</location>
        <topology evidence="1 8">Multi-pass membrane protein</topology>
    </subcellularLocation>
</comment>
<comment type="similarity">
    <text evidence="8">Belongs to the TonB-dependent receptor family.</text>
</comment>
<gene>
    <name evidence="11" type="ORF">BFS30_19825</name>
</gene>
<evidence type="ECO:0000256" key="8">
    <source>
        <dbReference type="PROSITE-ProRule" id="PRU01360"/>
    </source>
</evidence>
<dbReference type="Gene3D" id="2.40.170.20">
    <property type="entry name" value="TonB-dependent receptor, beta-barrel domain"/>
    <property type="match status" value="1"/>
</dbReference>
<dbReference type="Pfam" id="PF07715">
    <property type="entry name" value="Plug"/>
    <property type="match status" value="1"/>
</dbReference>
<dbReference type="GO" id="GO:0015344">
    <property type="term" value="F:siderophore uptake transmembrane transporter activity"/>
    <property type="evidence" value="ECO:0007669"/>
    <property type="project" value="TreeGrafter"/>
</dbReference>
<evidence type="ECO:0000313" key="11">
    <source>
        <dbReference type="EMBL" id="AOM79218.1"/>
    </source>
</evidence>
<dbReference type="OrthoDB" id="9812892at2"/>
<dbReference type="GO" id="GO:0009279">
    <property type="term" value="C:cell outer membrane"/>
    <property type="evidence" value="ECO:0007669"/>
    <property type="project" value="UniProtKB-SubCell"/>
</dbReference>
<feature type="domain" description="TonB-dependent receptor plug" evidence="10">
    <location>
        <begin position="140"/>
        <end position="229"/>
    </location>
</feature>
<dbReference type="PANTHER" id="PTHR30069:SF29">
    <property type="entry name" value="HEMOGLOBIN AND HEMOGLOBIN-HAPTOGLOBIN-BINDING PROTEIN 1-RELATED"/>
    <property type="match status" value="1"/>
</dbReference>
<dbReference type="GO" id="GO:0044718">
    <property type="term" value="P:siderophore transmembrane transport"/>
    <property type="evidence" value="ECO:0007669"/>
    <property type="project" value="TreeGrafter"/>
</dbReference>
<dbReference type="InterPro" id="IPR036942">
    <property type="entry name" value="Beta-barrel_TonB_sf"/>
</dbReference>
<keyword evidence="4 8" id="KW-0812">Transmembrane</keyword>
<evidence type="ECO:0000256" key="5">
    <source>
        <dbReference type="ARBA" id="ARBA00022729"/>
    </source>
</evidence>
<dbReference type="Gene3D" id="2.60.40.1120">
    <property type="entry name" value="Carboxypeptidase-like, regulatory domain"/>
    <property type="match status" value="1"/>
</dbReference>
<organism evidence="11 12">
    <name type="scientific">Pedobacter steynii</name>
    <dbReference type="NCBI Taxonomy" id="430522"/>
    <lineage>
        <taxon>Bacteria</taxon>
        <taxon>Pseudomonadati</taxon>
        <taxon>Bacteroidota</taxon>
        <taxon>Sphingobacteriia</taxon>
        <taxon>Sphingobacteriales</taxon>
        <taxon>Sphingobacteriaceae</taxon>
        <taxon>Pedobacter</taxon>
    </lineage>
</organism>
<dbReference type="Pfam" id="PF13715">
    <property type="entry name" value="CarbopepD_reg_2"/>
    <property type="match status" value="1"/>
</dbReference>
<evidence type="ECO:0000259" key="10">
    <source>
        <dbReference type="Pfam" id="PF07715"/>
    </source>
</evidence>
<accession>A0A1D7QKM5</accession>
<proteinExistence type="inferred from homology"/>
<dbReference type="InterPro" id="IPR008969">
    <property type="entry name" value="CarboxyPept-like_regulatory"/>
</dbReference>
<evidence type="ECO:0000256" key="7">
    <source>
        <dbReference type="ARBA" id="ARBA00023237"/>
    </source>
</evidence>
<feature type="signal peptide" evidence="9">
    <location>
        <begin position="1"/>
        <end position="21"/>
    </location>
</feature>
<reference evidence="11 12" key="1">
    <citation type="submission" date="2016-08" db="EMBL/GenBank/DDBJ databases">
        <authorList>
            <person name="Seilhamer J.J."/>
        </authorList>
    </citation>
    <scope>NUCLEOTIDE SEQUENCE [LARGE SCALE GENOMIC DNA]</scope>
    <source>
        <strain evidence="11 12">DX4</strain>
    </source>
</reference>
<dbReference type="KEGG" id="psty:BFS30_19825"/>
<protein>
    <recommendedName>
        <fullName evidence="10">TonB-dependent receptor plug domain-containing protein</fullName>
    </recommendedName>
</protein>
<keyword evidence="6 8" id="KW-0472">Membrane</keyword>
<evidence type="ECO:0000256" key="3">
    <source>
        <dbReference type="ARBA" id="ARBA00022452"/>
    </source>
</evidence>
<name>A0A1D7QKM5_9SPHI</name>
<keyword evidence="5 9" id="KW-0732">Signal</keyword>
<dbReference type="PANTHER" id="PTHR30069">
    <property type="entry name" value="TONB-DEPENDENT OUTER MEMBRANE RECEPTOR"/>
    <property type="match status" value="1"/>
</dbReference>
<dbReference type="RefSeq" id="WP_069380881.1">
    <property type="nucleotide sequence ID" value="NZ_CP017141.1"/>
</dbReference>
<sequence length="787" mass="88550">MQINKILLTGLFCALNFFSYAQNSGQSSLRGKIQSTDFQPIEAASIRIRSLKLGTASTADGSYQFSAIKAGSYTIEVSAVGYLTKKQNVSIPAREQLLILDISLQHDDQQMQTINVVGKTEKRKLAESGFNANAIELKNLVNTSTDLNQVLSKSTGIRVRETGGMGSDFNFSINGLSGKQVKFFIDGIPMESFGSTMTLNNIPVNLAQRINVYKGVVPVELGADALGGAVNIITNQQVKQYLDMSYSYGSFNSHRTALSARHTDEKTGFTVNANGFYNYADNDYTMKGIEVYDYNQHRYVPGKFKRFNDGFHSGMGQLEAGFRDKSWADVLMVGLLYSSSYKERQTGAVQEKVYGKLHSFGDFIMPSLKFKKTDLFVKGLSASLFATYAKEKNTTVDTSAARYDWSGHITAYDKNFGERGQMSIFKSTNNFAIVRTNLSYLLDQNNSFSLNYTLNAGRRKGLETFSSNQNANALDVPNKLDKGILGLSWQNQLFSERLSTSVFAKYYRLHSYIRTAKYFNSTGYVKEEADKTSNYYGYGLATRYKITEEIGIKASFEHAYRLPEVEELFGNGDLILANPLLLPESSDNINFGAYFSKQLNDHRFALEASAFYRNAKDFIQEIPGGVFSSYKNMGKIRITGLDAELRYHYKGLLSFTINASYMNAIQKDQNLSSFNERLPNQPWLYGNADLGIGKNDLLGKGSRIQLNWFTQYTHFFYLAWPAHGTVASKDQIPGQTIHNATLTYSVQEGKYNIALESRNILDTMAYDNFRLQRPGRAFFIKFRYFIR</sequence>
<evidence type="ECO:0000256" key="1">
    <source>
        <dbReference type="ARBA" id="ARBA00004571"/>
    </source>
</evidence>
<keyword evidence="12" id="KW-1185">Reference proteome</keyword>
<dbReference type="SUPFAM" id="SSF49464">
    <property type="entry name" value="Carboxypeptidase regulatory domain-like"/>
    <property type="match status" value="1"/>
</dbReference>
<dbReference type="EMBL" id="CP017141">
    <property type="protein sequence ID" value="AOM79218.1"/>
    <property type="molecule type" value="Genomic_DNA"/>
</dbReference>
<dbReference type="Gene3D" id="2.170.130.10">
    <property type="entry name" value="TonB-dependent receptor, plug domain"/>
    <property type="match status" value="1"/>
</dbReference>
<dbReference type="AlphaFoldDB" id="A0A1D7QKM5"/>